<evidence type="ECO:0000256" key="1">
    <source>
        <dbReference type="SAM" id="Phobius"/>
    </source>
</evidence>
<dbReference type="GO" id="GO:0016787">
    <property type="term" value="F:hydrolase activity"/>
    <property type="evidence" value="ECO:0007669"/>
    <property type="project" value="UniProtKB-KW"/>
</dbReference>
<evidence type="ECO:0000259" key="2">
    <source>
        <dbReference type="Pfam" id="PF07486"/>
    </source>
</evidence>
<sequence length="246" mass="27837">MKKSTHIAKTPHILGWGLVASVTITAMVALPLMASASADMKDSARWQERAQSFRSVLRDDAAVTSLTRSYLESTRTNEWMRDLQAEDKNVLESIHHVARAKTLAHDVQCLAEAVYYEARSETKTGQKAVAEVVLNRVKSKHFPNNICDVVYQGAERTTGCQFSFACDGSTAILPKGKSWARSQQIADHMIMGFSENMTRRATHYHTTNVNPKWASHLRQTRQYETHVFYRFMPRRKPQPQTISVAP</sequence>
<evidence type="ECO:0000313" key="3">
    <source>
        <dbReference type="EMBL" id="HFB55443.1"/>
    </source>
</evidence>
<protein>
    <submittedName>
        <fullName evidence="3">Cell wall hydrolase</fullName>
    </submittedName>
</protein>
<gene>
    <name evidence="3" type="ORF">ENJ46_05910</name>
</gene>
<keyword evidence="1" id="KW-1133">Transmembrane helix</keyword>
<keyword evidence="1" id="KW-0472">Membrane</keyword>
<organism evidence="3">
    <name type="scientific">Hellea balneolensis</name>
    <dbReference type="NCBI Taxonomy" id="287478"/>
    <lineage>
        <taxon>Bacteria</taxon>
        <taxon>Pseudomonadati</taxon>
        <taxon>Pseudomonadota</taxon>
        <taxon>Alphaproteobacteria</taxon>
        <taxon>Maricaulales</taxon>
        <taxon>Robiginitomaculaceae</taxon>
        <taxon>Hellea</taxon>
    </lineage>
</organism>
<dbReference type="EMBL" id="DRMN01000385">
    <property type="protein sequence ID" value="HFB55443.1"/>
    <property type="molecule type" value="Genomic_DNA"/>
</dbReference>
<keyword evidence="3" id="KW-0378">Hydrolase</keyword>
<dbReference type="InterPro" id="IPR042047">
    <property type="entry name" value="SleB_dom1"/>
</dbReference>
<name>A0A7C3C5S1_9PROT</name>
<proteinExistence type="predicted"/>
<comment type="caution">
    <text evidence="3">The sequence shown here is derived from an EMBL/GenBank/DDBJ whole genome shotgun (WGS) entry which is preliminary data.</text>
</comment>
<dbReference type="Gene3D" id="1.10.10.2520">
    <property type="entry name" value="Cell wall hydrolase SleB, domain 1"/>
    <property type="match status" value="1"/>
</dbReference>
<feature type="transmembrane region" description="Helical" evidence="1">
    <location>
        <begin position="12"/>
        <end position="34"/>
    </location>
</feature>
<dbReference type="InterPro" id="IPR011105">
    <property type="entry name" value="Cell_wall_hydrolase_SleB"/>
</dbReference>
<dbReference type="AlphaFoldDB" id="A0A7C3C5S1"/>
<reference evidence="3" key="1">
    <citation type="journal article" date="2020" name="mSystems">
        <title>Genome- and Community-Level Interaction Insights into Carbon Utilization and Element Cycling Functions of Hydrothermarchaeota in Hydrothermal Sediment.</title>
        <authorList>
            <person name="Zhou Z."/>
            <person name="Liu Y."/>
            <person name="Xu W."/>
            <person name="Pan J."/>
            <person name="Luo Z.H."/>
            <person name="Li M."/>
        </authorList>
    </citation>
    <scope>NUCLEOTIDE SEQUENCE [LARGE SCALE GENOMIC DNA]</scope>
    <source>
        <strain evidence="3">HyVt-489</strain>
    </source>
</reference>
<dbReference type="Pfam" id="PF07486">
    <property type="entry name" value="Hydrolase_2"/>
    <property type="match status" value="1"/>
</dbReference>
<accession>A0A7C3C5S1</accession>
<feature type="domain" description="Cell wall hydrolase SleB" evidence="2">
    <location>
        <begin position="121"/>
        <end position="229"/>
    </location>
</feature>
<dbReference type="Proteomes" id="UP000886042">
    <property type="component" value="Unassembled WGS sequence"/>
</dbReference>
<keyword evidence="1" id="KW-0812">Transmembrane</keyword>